<keyword evidence="3" id="KW-1185">Reference proteome</keyword>
<organism evidence="2 3">
    <name type="scientific">Duganella margarita</name>
    <dbReference type="NCBI Taxonomy" id="2692170"/>
    <lineage>
        <taxon>Bacteria</taxon>
        <taxon>Pseudomonadati</taxon>
        <taxon>Pseudomonadota</taxon>
        <taxon>Betaproteobacteria</taxon>
        <taxon>Burkholderiales</taxon>
        <taxon>Oxalobacteraceae</taxon>
        <taxon>Telluria group</taxon>
        <taxon>Duganella</taxon>
    </lineage>
</organism>
<feature type="domain" description="DUF4123" evidence="1">
    <location>
        <begin position="27"/>
        <end position="144"/>
    </location>
</feature>
<dbReference type="Proteomes" id="UP000466332">
    <property type="component" value="Unassembled WGS sequence"/>
</dbReference>
<evidence type="ECO:0000259" key="1">
    <source>
        <dbReference type="Pfam" id="PF13503"/>
    </source>
</evidence>
<name>A0ABW9WEU2_9BURK</name>
<proteinExistence type="predicted"/>
<accession>A0ABW9WEU2</accession>
<dbReference type="InterPro" id="IPR025391">
    <property type="entry name" value="DUF4123"/>
</dbReference>
<evidence type="ECO:0000313" key="2">
    <source>
        <dbReference type="EMBL" id="MYN38950.1"/>
    </source>
</evidence>
<sequence length="264" mass="29872">MFIDSYHREWLNQLDHHAETLEAGRHLYLLIDGVFLPDFYREIGPSAALLFEALPGCSDAARSVSPILLPYDQQPGQFHRSLEKCSTWPMLSAIETVETLEQLTLRLASWCVIYADGQRFNFRFPDTRRLPGIFRALTSEQQAQLAGPALRWCYVDRCGLWAELDLKGEGLPPVSDWPTLEPVQFGQMVGDSEADEILLRLSDRGLQWPWRPSQCHAIVADALMLADAAALEAGLRIDWCEACLIDGDRPSEVGVRRWKEMESG</sequence>
<evidence type="ECO:0000313" key="3">
    <source>
        <dbReference type="Proteomes" id="UP000466332"/>
    </source>
</evidence>
<dbReference type="EMBL" id="WWCS01000003">
    <property type="protein sequence ID" value="MYN38950.1"/>
    <property type="molecule type" value="Genomic_DNA"/>
</dbReference>
<protein>
    <submittedName>
        <fullName evidence="2">DUF4123 domain-containing protein</fullName>
    </submittedName>
</protein>
<dbReference type="RefSeq" id="WP_161044057.1">
    <property type="nucleotide sequence ID" value="NZ_WWCS01000003.1"/>
</dbReference>
<dbReference type="Pfam" id="PF13503">
    <property type="entry name" value="DUF4123"/>
    <property type="match status" value="1"/>
</dbReference>
<gene>
    <name evidence="2" type="ORF">GTP55_06150</name>
</gene>
<reference evidence="2 3" key="1">
    <citation type="submission" date="2019-12" db="EMBL/GenBank/DDBJ databases">
        <title>Novel species isolated from a subtropical stream in China.</title>
        <authorList>
            <person name="Lu H."/>
        </authorList>
    </citation>
    <scope>NUCLEOTIDE SEQUENCE [LARGE SCALE GENOMIC DNA]</scope>
    <source>
        <strain evidence="2 3">FT109W</strain>
    </source>
</reference>
<comment type="caution">
    <text evidence="2">The sequence shown here is derived from an EMBL/GenBank/DDBJ whole genome shotgun (WGS) entry which is preliminary data.</text>
</comment>